<gene>
    <name evidence="1" type="ORF">BpHYR1_044067</name>
</gene>
<sequence length="114" mass="13492">MNLLNWRCCLCFRDSILVDQSSLFDEKLELVGKIESSQYFFRELLNSVERKSRAVLSFLWNLALGLLYRVDCHIVSCLVRQDFDCLLELKIYLFQNCKINMLSFLKILLSQKND</sequence>
<dbReference type="Proteomes" id="UP000276133">
    <property type="component" value="Unassembled WGS sequence"/>
</dbReference>
<dbReference type="AlphaFoldDB" id="A0A3M7Q8D8"/>
<evidence type="ECO:0000313" key="1">
    <source>
        <dbReference type="EMBL" id="RNA07208.1"/>
    </source>
</evidence>
<reference evidence="1 2" key="1">
    <citation type="journal article" date="2018" name="Sci. Rep.">
        <title>Genomic signatures of local adaptation to the degree of environmental predictability in rotifers.</title>
        <authorList>
            <person name="Franch-Gras L."/>
            <person name="Hahn C."/>
            <person name="Garcia-Roger E.M."/>
            <person name="Carmona M.J."/>
            <person name="Serra M."/>
            <person name="Gomez A."/>
        </authorList>
    </citation>
    <scope>NUCLEOTIDE SEQUENCE [LARGE SCALE GENOMIC DNA]</scope>
    <source>
        <strain evidence="1">HYR1</strain>
    </source>
</reference>
<name>A0A3M7Q8D8_BRAPC</name>
<evidence type="ECO:0000313" key="2">
    <source>
        <dbReference type="Proteomes" id="UP000276133"/>
    </source>
</evidence>
<accession>A0A3M7Q8D8</accession>
<dbReference type="EMBL" id="REGN01007126">
    <property type="protein sequence ID" value="RNA07208.1"/>
    <property type="molecule type" value="Genomic_DNA"/>
</dbReference>
<proteinExistence type="predicted"/>
<organism evidence="1 2">
    <name type="scientific">Brachionus plicatilis</name>
    <name type="common">Marine rotifer</name>
    <name type="synonym">Brachionus muelleri</name>
    <dbReference type="NCBI Taxonomy" id="10195"/>
    <lineage>
        <taxon>Eukaryota</taxon>
        <taxon>Metazoa</taxon>
        <taxon>Spiralia</taxon>
        <taxon>Gnathifera</taxon>
        <taxon>Rotifera</taxon>
        <taxon>Eurotatoria</taxon>
        <taxon>Monogononta</taxon>
        <taxon>Pseudotrocha</taxon>
        <taxon>Ploima</taxon>
        <taxon>Brachionidae</taxon>
        <taxon>Brachionus</taxon>
    </lineage>
</organism>
<comment type="caution">
    <text evidence="1">The sequence shown here is derived from an EMBL/GenBank/DDBJ whole genome shotgun (WGS) entry which is preliminary data.</text>
</comment>
<keyword evidence="2" id="KW-1185">Reference proteome</keyword>
<protein>
    <submittedName>
        <fullName evidence="1">Uncharacterized protein</fullName>
    </submittedName>
</protein>